<proteinExistence type="predicted"/>
<dbReference type="Gene3D" id="1.10.3290.10">
    <property type="entry name" value="Fido-like domain"/>
    <property type="match status" value="1"/>
</dbReference>
<evidence type="ECO:0000256" key="2">
    <source>
        <dbReference type="PIRSR" id="PIRSR640198-2"/>
    </source>
</evidence>
<protein>
    <submittedName>
        <fullName evidence="4">Fic family protein</fullName>
    </submittedName>
</protein>
<keyword evidence="2" id="KW-0547">Nucleotide-binding</keyword>
<feature type="active site" evidence="1">
    <location>
        <position position="394"/>
    </location>
</feature>
<dbReference type="EMBL" id="CP119311">
    <property type="protein sequence ID" value="WEK36368.1"/>
    <property type="molecule type" value="Genomic_DNA"/>
</dbReference>
<evidence type="ECO:0000313" key="4">
    <source>
        <dbReference type="EMBL" id="WEK36368.1"/>
    </source>
</evidence>
<name>A0AAJ5WTM8_9BACT</name>
<dbReference type="InterPro" id="IPR003812">
    <property type="entry name" value="Fido"/>
</dbReference>
<evidence type="ECO:0000256" key="1">
    <source>
        <dbReference type="PIRSR" id="PIRSR640198-1"/>
    </source>
</evidence>
<dbReference type="PROSITE" id="PS51459">
    <property type="entry name" value="FIDO"/>
    <property type="match status" value="1"/>
</dbReference>
<dbReference type="InterPro" id="IPR036597">
    <property type="entry name" value="Fido-like_dom_sf"/>
</dbReference>
<sequence>MEKNIPFHLQEIIFTDKAVSKQISRAVKEGKIKKIAPTIYTGKMEEEPEALIRRNLFTIIGHQYPGAVISHRSAFELKPTQTGDFFVTYSYTRNISLPGVTLHLLEGPGDIEGDRQFMGELYLGQQARAFLENLQVSRKGGSASKNLPREAIEEKLLAIISVNGEAALNQLRDQARRIAPALLLEKEFEQLNSMISALLATHSSSILTSSAAKAKAQGIPYDTARTTLLEQLFVELQQRTFKNRPDRNISNQSFANFAFFESYFSNYIEGTVFKVEEAEQIIETQNPLPARNEDSHDVLGTYNIVSSRQEMNIVPNSADHLLQILQYRHKVLLSTRSQKQPGQFKDRDNFAGQTSFVPHELVRGTLIKSFDYYKVINSAIGKALFMMFLISEVHPFLDGNGRIARVMMNAELVAAEESKIMIPTVYREDYIGALRRLTRRSDPVVYIRMMERAHEFSANVYGDNRKEMEAYLQSCNAFLEDTEGELLRIVPRNS</sequence>
<dbReference type="SUPFAM" id="SSF140931">
    <property type="entry name" value="Fic-like"/>
    <property type="match status" value="1"/>
</dbReference>
<evidence type="ECO:0000313" key="5">
    <source>
        <dbReference type="Proteomes" id="UP001220610"/>
    </source>
</evidence>
<dbReference type="AlphaFoldDB" id="A0AAJ5WTM8"/>
<reference evidence="4" key="1">
    <citation type="submission" date="2023-03" db="EMBL/GenBank/DDBJ databases">
        <title>Andean soil-derived lignocellulolytic bacterial consortium as a source of novel taxa and putative plastic-active enzymes.</title>
        <authorList>
            <person name="Diaz-Garcia L."/>
            <person name="Chuvochina M."/>
            <person name="Feuerriegel G."/>
            <person name="Bunk B."/>
            <person name="Sproer C."/>
            <person name="Streit W.R."/>
            <person name="Rodriguez L.M."/>
            <person name="Overmann J."/>
            <person name="Jimenez D.J."/>
        </authorList>
    </citation>
    <scope>NUCLEOTIDE SEQUENCE</scope>
    <source>
        <strain evidence="4">MAG 7</strain>
    </source>
</reference>
<keyword evidence="2" id="KW-0067">ATP-binding</keyword>
<dbReference type="Proteomes" id="UP001220610">
    <property type="component" value="Chromosome"/>
</dbReference>
<feature type="domain" description="Fido" evidence="3">
    <location>
        <begin position="320"/>
        <end position="452"/>
    </location>
</feature>
<feature type="binding site" evidence="2">
    <location>
        <begin position="398"/>
        <end position="405"/>
    </location>
    <ligand>
        <name>ATP</name>
        <dbReference type="ChEBI" id="CHEBI:30616"/>
    </ligand>
</feature>
<gene>
    <name evidence="4" type="ORF">P0Y53_02545</name>
</gene>
<dbReference type="PANTHER" id="PTHR13504">
    <property type="entry name" value="FIDO DOMAIN-CONTAINING PROTEIN DDB_G0283145"/>
    <property type="match status" value="1"/>
</dbReference>
<dbReference type="InterPro" id="IPR040198">
    <property type="entry name" value="Fido_containing"/>
</dbReference>
<organism evidence="4 5">
    <name type="scientific">Candidatus Pseudobacter hemicellulosilyticus</name>
    <dbReference type="NCBI Taxonomy" id="3121375"/>
    <lineage>
        <taxon>Bacteria</taxon>
        <taxon>Pseudomonadati</taxon>
        <taxon>Bacteroidota</taxon>
        <taxon>Chitinophagia</taxon>
        <taxon>Chitinophagales</taxon>
        <taxon>Chitinophagaceae</taxon>
        <taxon>Pseudobacter</taxon>
    </lineage>
</organism>
<dbReference type="GO" id="GO:0005524">
    <property type="term" value="F:ATP binding"/>
    <property type="evidence" value="ECO:0007669"/>
    <property type="project" value="UniProtKB-KW"/>
</dbReference>
<dbReference type="PANTHER" id="PTHR13504:SF38">
    <property type="entry name" value="FIDO DOMAIN-CONTAINING PROTEIN"/>
    <property type="match status" value="1"/>
</dbReference>
<accession>A0AAJ5WTM8</accession>
<dbReference type="Pfam" id="PF02661">
    <property type="entry name" value="Fic"/>
    <property type="match status" value="1"/>
</dbReference>
<evidence type="ECO:0000259" key="3">
    <source>
        <dbReference type="PROSITE" id="PS51459"/>
    </source>
</evidence>